<sequence length="198" mass="21334">MAKRRGDELSARLQQRTAELNAMKTVVSSTPVVMAGALVIPQGLLAARKGETAPLADAKADAEARARIERIAIQAVTAAEIALGHQVKDVSAEKCGWDLTARPPQRPDGSLPPDRHIEVKGRAKGQTTITVSRNEILYGLNQAEQFILAIVIVDGEQPEGPFYLRNPFSSEPDFGVASINYRLDELLARAVAPDALDC</sequence>
<dbReference type="InterPro" id="IPR024975">
    <property type="entry name" value="NOV_C"/>
</dbReference>
<protein>
    <recommendedName>
        <fullName evidence="1">Protein NO VEIN C-terminal domain-containing protein</fullName>
    </recommendedName>
</protein>
<keyword evidence="3" id="KW-1185">Reference proteome</keyword>
<evidence type="ECO:0000313" key="3">
    <source>
        <dbReference type="Proteomes" id="UP001138768"/>
    </source>
</evidence>
<dbReference type="Proteomes" id="UP001138768">
    <property type="component" value="Unassembled WGS sequence"/>
</dbReference>
<feature type="domain" description="Protein NO VEIN C-terminal" evidence="1">
    <location>
        <begin position="68"/>
        <end position="160"/>
    </location>
</feature>
<evidence type="ECO:0000259" key="1">
    <source>
        <dbReference type="Pfam" id="PF13020"/>
    </source>
</evidence>
<proteinExistence type="predicted"/>
<name>A0A9X1B330_9GAMM</name>
<evidence type="ECO:0000313" key="2">
    <source>
        <dbReference type="EMBL" id="MBK1617162.1"/>
    </source>
</evidence>
<accession>A0A9X1B330</accession>
<gene>
    <name evidence="2" type="ORF">CKO42_01585</name>
</gene>
<organism evidence="2 3">
    <name type="scientific">Lamprobacter modestohalophilus</name>
    <dbReference type="NCBI Taxonomy" id="1064514"/>
    <lineage>
        <taxon>Bacteria</taxon>
        <taxon>Pseudomonadati</taxon>
        <taxon>Pseudomonadota</taxon>
        <taxon>Gammaproteobacteria</taxon>
        <taxon>Chromatiales</taxon>
        <taxon>Chromatiaceae</taxon>
        <taxon>Lamprobacter</taxon>
    </lineage>
</organism>
<dbReference type="Pfam" id="PF13020">
    <property type="entry name" value="NOV_C"/>
    <property type="match status" value="1"/>
</dbReference>
<comment type="caution">
    <text evidence="2">The sequence shown here is derived from an EMBL/GenBank/DDBJ whole genome shotgun (WGS) entry which is preliminary data.</text>
</comment>
<reference evidence="2 3" key="1">
    <citation type="journal article" date="2020" name="Microorganisms">
        <title>Osmotic Adaptation and Compatible Solute Biosynthesis of Phototrophic Bacteria as Revealed from Genome Analyses.</title>
        <authorList>
            <person name="Imhoff J.F."/>
            <person name="Rahn T."/>
            <person name="Kunzel S."/>
            <person name="Keller A."/>
            <person name="Neulinger S.C."/>
        </authorList>
    </citation>
    <scope>NUCLEOTIDE SEQUENCE [LARGE SCALE GENOMIC DNA]</scope>
    <source>
        <strain evidence="2 3">DSM 25653</strain>
    </source>
</reference>
<dbReference type="RefSeq" id="WP_200237396.1">
    <property type="nucleotide sequence ID" value="NZ_NRRY01000002.1"/>
</dbReference>
<dbReference type="AlphaFoldDB" id="A0A9X1B330"/>
<dbReference type="EMBL" id="NRRY01000002">
    <property type="protein sequence ID" value="MBK1617162.1"/>
    <property type="molecule type" value="Genomic_DNA"/>
</dbReference>